<proteinExistence type="predicted"/>
<dbReference type="PROSITE" id="PS51296">
    <property type="entry name" value="RIESKE"/>
    <property type="match status" value="1"/>
</dbReference>
<evidence type="ECO:0000313" key="6">
    <source>
        <dbReference type="EMBL" id="TWT36407.1"/>
    </source>
</evidence>
<keyword evidence="7" id="KW-1185">Reference proteome</keyword>
<keyword evidence="2" id="KW-0479">Metal-binding</keyword>
<sequence length="109" mass="11463">MPTPDSTWHDAGPADQVPPGAVIEAVVGDRIVAIANVEGRLHAIDGICAHQGGPIGKGRLSGCTVTCPWHGWQYDVATGRQTLSQTIRQASFAVKVQSDRILVSLEPPG</sequence>
<evidence type="ECO:0000256" key="1">
    <source>
        <dbReference type="ARBA" id="ARBA00022714"/>
    </source>
</evidence>
<dbReference type="InterPro" id="IPR036922">
    <property type="entry name" value="Rieske_2Fe-2S_sf"/>
</dbReference>
<evidence type="ECO:0000313" key="7">
    <source>
        <dbReference type="Proteomes" id="UP000316714"/>
    </source>
</evidence>
<reference evidence="6 7" key="1">
    <citation type="submission" date="2019-02" db="EMBL/GenBank/DDBJ databases">
        <title>Deep-cultivation of Planctomycetes and their phenomic and genomic characterization uncovers novel biology.</title>
        <authorList>
            <person name="Wiegand S."/>
            <person name="Jogler M."/>
            <person name="Boedeker C."/>
            <person name="Pinto D."/>
            <person name="Vollmers J."/>
            <person name="Rivas-Marin E."/>
            <person name="Kohn T."/>
            <person name="Peeters S.H."/>
            <person name="Heuer A."/>
            <person name="Rast P."/>
            <person name="Oberbeckmann S."/>
            <person name="Bunk B."/>
            <person name="Jeske O."/>
            <person name="Meyerdierks A."/>
            <person name="Storesund J.E."/>
            <person name="Kallscheuer N."/>
            <person name="Luecker S."/>
            <person name="Lage O.M."/>
            <person name="Pohl T."/>
            <person name="Merkel B.J."/>
            <person name="Hornburger P."/>
            <person name="Mueller R.-W."/>
            <person name="Bruemmer F."/>
            <person name="Labrenz M."/>
            <person name="Spormann A.M."/>
            <person name="Op Den Camp H."/>
            <person name="Overmann J."/>
            <person name="Amann R."/>
            <person name="Jetten M.S.M."/>
            <person name="Mascher T."/>
            <person name="Medema M.H."/>
            <person name="Devos D.P."/>
            <person name="Kaster A.-K."/>
            <person name="Ovreas L."/>
            <person name="Rohde M."/>
            <person name="Galperin M.Y."/>
            <person name="Jogler C."/>
        </authorList>
    </citation>
    <scope>NUCLEOTIDE SEQUENCE [LARGE SCALE GENOMIC DNA]</scope>
    <source>
        <strain evidence="6 7">KOR34</strain>
    </source>
</reference>
<dbReference type="Gene3D" id="2.102.10.10">
    <property type="entry name" value="Rieske [2Fe-2S] iron-sulphur domain"/>
    <property type="match status" value="1"/>
</dbReference>
<organism evidence="6 7">
    <name type="scientific">Posidoniimonas corsicana</name>
    <dbReference type="NCBI Taxonomy" id="1938618"/>
    <lineage>
        <taxon>Bacteria</taxon>
        <taxon>Pseudomonadati</taxon>
        <taxon>Planctomycetota</taxon>
        <taxon>Planctomycetia</taxon>
        <taxon>Pirellulales</taxon>
        <taxon>Lacipirellulaceae</taxon>
        <taxon>Posidoniimonas</taxon>
    </lineage>
</organism>
<evidence type="ECO:0000256" key="3">
    <source>
        <dbReference type="ARBA" id="ARBA00023004"/>
    </source>
</evidence>
<dbReference type="AlphaFoldDB" id="A0A5C5VEP7"/>
<keyword evidence="1" id="KW-0001">2Fe-2S</keyword>
<protein>
    <submittedName>
        <fullName evidence="6">Naphthalene 1,2-dioxygenase/salicylate 5-hydroxylase systems, ferredoxin component</fullName>
    </submittedName>
</protein>
<keyword evidence="6" id="KW-0223">Dioxygenase</keyword>
<comment type="caution">
    <text evidence="6">The sequence shown here is derived from an EMBL/GenBank/DDBJ whole genome shotgun (WGS) entry which is preliminary data.</text>
</comment>
<feature type="domain" description="Rieske" evidence="5">
    <location>
        <begin position="8"/>
        <end position="103"/>
    </location>
</feature>
<gene>
    <name evidence="6" type="primary">nagAb_2</name>
    <name evidence="6" type="ORF">KOR34_13120</name>
</gene>
<dbReference type="SUPFAM" id="SSF50022">
    <property type="entry name" value="ISP domain"/>
    <property type="match status" value="1"/>
</dbReference>
<dbReference type="GO" id="GO:0051213">
    <property type="term" value="F:dioxygenase activity"/>
    <property type="evidence" value="ECO:0007669"/>
    <property type="project" value="UniProtKB-KW"/>
</dbReference>
<accession>A0A5C5VEP7</accession>
<dbReference type="GO" id="GO:0051537">
    <property type="term" value="F:2 iron, 2 sulfur cluster binding"/>
    <property type="evidence" value="ECO:0007669"/>
    <property type="project" value="UniProtKB-KW"/>
</dbReference>
<dbReference type="PANTHER" id="PTHR21496:SF23">
    <property type="entry name" value="3-PHENYLPROPIONATE_CINNAMIC ACID DIOXYGENASE FERREDOXIN SUBUNIT"/>
    <property type="match status" value="1"/>
</dbReference>
<dbReference type="RefSeq" id="WP_146563288.1">
    <property type="nucleotide sequence ID" value="NZ_SIHJ01000001.1"/>
</dbReference>
<evidence type="ECO:0000256" key="4">
    <source>
        <dbReference type="ARBA" id="ARBA00023014"/>
    </source>
</evidence>
<dbReference type="Pfam" id="PF00355">
    <property type="entry name" value="Rieske"/>
    <property type="match status" value="1"/>
</dbReference>
<keyword evidence="3" id="KW-0408">Iron</keyword>
<dbReference type="EMBL" id="SIHJ01000001">
    <property type="protein sequence ID" value="TWT36407.1"/>
    <property type="molecule type" value="Genomic_DNA"/>
</dbReference>
<evidence type="ECO:0000259" key="5">
    <source>
        <dbReference type="PROSITE" id="PS51296"/>
    </source>
</evidence>
<keyword evidence="4" id="KW-0411">Iron-sulfur</keyword>
<keyword evidence="6" id="KW-0560">Oxidoreductase</keyword>
<dbReference type="GO" id="GO:0046872">
    <property type="term" value="F:metal ion binding"/>
    <property type="evidence" value="ECO:0007669"/>
    <property type="project" value="UniProtKB-KW"/>
</dbReference>
<evidence type="ECO:0000256" key="2">
    <source>
        <dbReference type="ARBA" id="ARBA00022723"/>
    </source>
</evidence>
<dbReference type="PANTHER" id="PTHR21496">
    <property type="entry name" value="FERREDOXIN-RELATED"/>
    <property type="match status" value="1"/>
</dbReference>
<name>A0A5C5VEP7_9BACT</name>
<dbReference type="Proteomes" id="UP000316714">
    <property type="component" value="Unassembled WGS sequence"/>
</dbReference>
<dbReference type="InterPro" id="IPR017941">
    <property type="entry name" value="Rieske_2Fe-2S"/>
</dbReference>
<dbReference type="OrthoDB" id="9795104at2"/>